<dbReference type="OrthoDB" id="2443938at2759"/>
<sequence length="125" mass="14532">TNSSTKDTTTTKSSVAKRAQELHKEKFHEKKVIEEISTGSIAVSIMKKQQAGEKIDPPSLRFKAILPIQALLQNPGSPYYPDALEKYFQRPRGQEFDNIFYEEYYQKYNICVHQIHDLRITQQEI</sequence>
<accession>A0A9N9GYX2</accession>
<dbReference type="Proteomes" id="UP000789739">
    <property type="component" value="Unassembled WGS sequence"/>
</dbReference>
<proteinExistence type="predicted"/>
<evidence type="ECO:0000256" key="1">
    <source>
        <dbReference type="SAM" id="MobiDB-lite"/>
    </source>
</evidence>
<gene>
    <name evidence="2" type="ORF">PBRASI_LOCUS9718</name>
</gene>
<reference evidence="2" key="1">
    <citation type="submission" date="2021-06" db="EMBL/GenBank/DDBJ databases">
        <authorList>
            <person name="Kallberg Y."/>
            <person name="Tangrot J."/>
            <person name="Rosling A."/>
        </authorList>
    </citation>
    <scope>NUCLEOTIDE SEQUENCE</scope>
    <source>
        <strain evidence="2">BR232B</strain>
    </source>
</reference>
<evidence type="ECO:0000313" key="2">
    <source>
        <dbReference type="EMBL" id="CAG8639996.1"/>
    </source>
</evidence>
<dbReference type="AlphaFoldDB" id="A0A9N9GYX2"/>
<organism evidence="2 3">
    <name type="scientific">Paraglomus brasilianum</name>
    <dbReference type="NCBI Taxonomy" id="144538"/>
    <lineage>
        <taxon>Eukaryota</taxon>
        <taxon>Fungi</taxon>
        <taxon>Fungi incertae sedis</taxon>
        <taxon>Mucoromycota</taxon>
        <taxon>Glomeromycotina</taxon>
        <taxon>Glomeromycetes</taxon>
        <taxon>Paraglomerales</taxon>
        <taxon>Paraglomeraceae</taxon>
        <taxon>Paraglomus</taxon>
    </lineage>
</organism>
<keyword evidence="3" id="KW-1185">Reference proteome</keyword>
<feature type="region of interest" description="Disordered" evidence="1">
    <location>
        <begin position="1"/>
        <end position="22"/>
    </location>
</feature>
<comment type="caution">
    <text evidence="2">The sequence shown here is derived from an EMBL/GenBank/DDBJ whole genome shotgun (WGS) entry which is preliminary data.</text>
</comment>
<protein>
    <submittedName>
        <fullName evidence="2">11005_t:CDS:1</fullName>
    </submittedName>
</protein>
<evidence type="ECO:0000313" key="3">
    <source>
        <dbReference type="Proteomes" id="UP000789739"/>
    </source>
</evidence>
<name>A0A9N9GYX2_9GLOM</name>
<feature type="non-terminal residue" evidence="2">
    <location>
        <position position="125"/>
    </location>
</feature>
<feature type="compositionally biased region" description="Low complexity" evidence="1">
    <location>
        <begin position="1"/>
        <end position="14"/>
    </location>
</feature>
<dbReference type="EMBL" id="CAJVPI010002278">
    <property type="protein sequence ID" value="CAG8639996.1"/>
    <property type="molecule type" value="Genomic_DNA"/>
</dbReference>